<dbReference type="PROSITE" id="PS50889">
    <property type="entry name" value="S4"/>
    <property type="match status" value="1"/>
</dbReference>
<dbReference type="InterPro" id="IPR025708">
    <property type="entry name" value="HSP15"/>
</dbReference>
<evidence type="ECO:0000313" key="7">
    <source>
        <dbReference type="EMBL" id="MBD9699082.1"/>
    </source>
</evidence>
<dbReference type="EMBL" id="JACZDF010000002">
    <property type="protein sequence ID" value="MBD9699082.1"/>
    <property type="molecule type" value="Genomic_DNA"/>
</dbReference>
<dbReference type="Proteomes" id="UP000642107">
    <property type="component" value="Unassembled WGS sequence"/>
</dbReference>
<dbReference type="Pfam" id="PF01479">
    <property type="entry name" value="S4"/>
    <property type="match status" value="1"/>
</dbReference>
<evidence type="ECO:0000259" key="6">
    <source>
        <dbReference type="SMART" id="SM00363"/>
    </source>
</evidence>
<evidence type="ECO:0000313" key="8">
    <source>
        <dbReference type="Proteomes" id="UP000642107"/>
    </source>
</evidence>
<dbReference type="InterPro" id="IPR036986">
    <property type="entry name" value="S4_RNA-bd_sf"/>
</dbReference>
<dbReference type="RefSeq" id="WP_192278833.1">
    <property type="nucleotide sequence ID" value="NZ_JACZDF010000002.1"/>
</dbReference>
<keyword evidence="2 4" id="KW-0694">RNA-binding</keyword>
<organism evidence="7 8">
    <name type="scientific">Flavimobilis rhizosphaerae</name>
    <dbReference type="NCBI Taxonomy" id="2775421"/>
    <lineage>
        <taxon>Bacteria</taxon>
        <taxon>Bacillati</taxon>
        <taxon>Actinomycetota</taxon>
        <taxon>Actinomycetes</taxon>
        <taxon>Micrococcales</taxon>
        <taxon>Jonesiaceae</taxon>
        <taxon>Flavimobilis</taxon>
    </lineage>
</organism>
<evidence type="ECO:0000256" key="4">
    <source>
        <dbReference type="PROSITE-ProRule" id="PRU00182"/>
    </source>
</evidence>
<name>A0ABR9DPN0_9MICO</name>
<keyword evidence="3" id="KW-0238">DNA-binding</keyword>
<comment type="caution">
    <text evidence="7">The sequence shown here is derived from an EMBL/GenBank/DDBJ whole genome shotgun (WGS) entry which is preliminary data.</text>
</comment>
<feature type="domain" description="RNA-binding S4" evidence="6">
    <location>
        <begin position="7"/>
        <end position="71"/>
    </location>
</feature>
<dbReference type="CDD" id="cd00165">
    <property type="entry name" value="S4"/>
    <property type="match status" value="1"/>
</dbReference>
<dbReference type="Gene3D" id="3.10.290.10">
    <property type="entry name" value="RNA-binding S4 domain"/>
    <property type="match status" value="1"/>
</dbReference>
<feature type="region of interest" description="Disordered" evidence="5">
    <location>
        <begin position="81"/>
        <end position="132"/>
    </location>
</feature>
<reference evidence="7 8" key="1">
    <citation type="submission" date="2020-09" db="EMBL/GenBank/DDBJ databases">
        <title>Flavimobilis rhizosphaerae sp. nov., isolated from rhizosphere soil of Spartina alterniflora.</title>
        <authorList>
            <person name="Hanqin C."/>
        </authorList>
    </citation>
    <scope>NUCLEOTIDE SEQUENCE [LARGE SCALE GENOMIC DNA]</scope>
    <source>
        <strain evidence="7 8">GY 10621</strain>
    </source>
</reference>
<accession>A0ABR9DPN0</accession>
<dbReference type="SUPFAM" id="SSF55174">
    <property type="entry name" value="Alpha-L RNA-binding motif"/>
    <property type="match status" value="1"/>
</dbReference>
<sequence length="132" mass="14353">MVESGKVRVDVWAWSARLYKTRSAAAAACRAGHVRVAGERAKPSSPVRVGDEIRARNDGGERIVVVRELLTKRVGAPLAAEAYEDRTPPPPPRLAAAAPVALRERGSGRPTKRERRALDALRGRDEAHNDDS</sequence>
<feature type="compositionally biased region" description="Basic and acidic residues" evidence="5">
    <location>
        <begin position="116"/>
        <end position="132"/>
    </location>
</feature>
<proteinExistence type="inferred from homology"/>
<evidence type="ECO:0000256" key="5">
    <source>
        <dbReference type="SAM" id="MobiDB-lite"/>
    </source>
</evidence>
<dbReference type="PIRSF" id="PIRSF016821">
    <property type="entry name" value="HSP15"/>
    <property type="match status" value="1"/>
</dbReference>
<dbReference type="SMART" id="SM00363">
    <property type="entry name" value="S4"/>
    <property type="match status" value="1"/>
</dbReference>
<dbReference type="InterPro" id="IPR002942">
    <property type="entry name" value="S4_RNA-bd"/>
</dbReference>
<keyword evidence="8" id="KW-1185">Reference proteome</keyword>
<evidence type="ECO:0000256" key="2">
    <source>
        <dbReference type="ARBA" id="ARBA00022884"/>
    </source>
</evidence>
<gene>
    <name evidence="7" type="ORF">IGS67_06165</name>
</gene>
<evidence type="ECO:0000256" key="3">
    <source>
        <dbReference type="ARBA" id="ARBA00023125"/>
    </source>
</evidence>
<comment type="similarity">
    <text evidence="1">Belongs to the HSP15 family.</text>
</comment>
<protein>
    <submittedName>
        <fullName evidence="7">RNA-binding S4 domain-containing protein</fullName>
    </submittedName>
</protein>
<evidence type="ECO:0000256" key="1">
    <source>
        <dbReference type="ARBA" id="ARBA00008396"/>
    </source>
</evidence>